<reference evidence="5" key="1">
    <citation type="submission" date="2020-05" db="EMBL/GenBank/DDBJ databases">
        <title>WGS assembly of Panicum virgatum.</title>
        <authorList>
            <person name="Lovell J.T."/>
            <person name="Jenkins J."/>
            <person name="Shu S."/>
            <person name="Juenger T.E."/>
            <person name="Schmutz J."/>
        </authorList>
    </citation>
    <scope>NUCLEOTIDE SEQUENCE</scope>
    <source>
        <strain evidence="5">AP13</strain>
    </source>
</reference>
<evidence type="ECO:0000313" key="6">
    <source>
        <dbReference type="Proteomes" id="UP000823388"/>
    </source>
</evidence>
<keyword evidence="6" id="KW-1185">Reference proteome</keyword>
<evidence type="ECO:0000313" key="5">
    <source>
        <dbReference type="EMBL" id="KAG2558404.1"/>
    </source>
</evidence>
<evidence type="ECO:0000256" key="3">
    <source>
        <dbReference type="PROSITE-ProRule" id="PRU00317"/>
    </source>
</evidence>
<dbReference type="GO" id="GO:0005737">
    <property type="term" value="C:cytoplasm"/>
    <property type="evidence" value="ECO:0007669"/>
    <property type="project" value="TreeGrafter"/>
</dbReference>
<dbReference type="InterPro" id="IPR033133">
    <property type="entry name" value="PUM-HD"/>
</dbReference>
<dbReference type="Proteomes" id="UP000823388">
    <property type="component" value="Chromosome 8N"/>
</dbReference>
<dbReference type="InterPro" id="IPR011989">
    <property type="entry name" value="ARM-like"/>
</dbReference>
<dbReference type="PANTHER" id="PTHR12537">
    <property type="entry name" value="RNA BINDING PROTEIN PUMILIO-RELATED"/>
    <property type="match status" value="1"/>
</dbReference>
<keyword evidence="1" id="KW-0677">Repeat</keyword>
<dbReference type="GO" id="GO:0003729">
    <property type="term" value="F:mRNA binding"/>
    <property type="evidence" value="ECO:0007669"/>
    <property type="project" value="TreeGrafter"/>
</dbReference>
<dbReference type="SMART" id="SM00025">
    <property type="entry name" value="Pumilio"/>
    <property type="match status" value="6"/>
</dbReference>
<dbReference type="PROSITE" id="PS50303">
    <property type="entry name" value="PUM_HD"/>
    <property type="match status" value="1"/>
</dbReference>
<dbReference type="Gene3D" id="1.25.10.10">
    <property type="entry name" value="Leucine-rich Repeat Variant"/>
    <property type="match status" value="1"/>
</dbReference>
<name>A0A8T0PJ90_PANVG</name>
<dbReference type="EMBL" id="CM029052">
    <property type="protein sequence ID" value="KAG2558404.1"/>
    <property type="molecule type" value="Genomic_DNA"/>
</dbReference>
<keyword evidence="2" id="KW-0810">Translation regulation</keyword>
<gene>
    <name evidence="5" type="ORF">PVAP13_8NG111900</name>
</gene>
<sequence length="830" mass="92591">MEESQGSQEASGFRAFGNGISGAAQESAGDRELHNNVGIASQAAGTYLNGRRLFPSEFAMYGSSEAGSNQHFQGFSHSGSLYDEQSLTSAFEGMTLGFKTRADDPPTSHHNVALTNGHHPSGHVDFTPNQQHVPATRQDDSLPLQFSVAHAKQKSDVEHQEQGYGFPAHLGKLSRTSGLQSLNSNFGVPYHPSTASASPFQQQCYVDEQSQMYRPHDQNVSSNFVWPHGVQPYSVVQPHYLCPQMQQVSGFDVYQHRSNEHAAVCNPANVPSSHIGTPNSLGLENGYPYFNVAASQNRNNWLNNAFTDSLPSTSYNDSSSGSGDFRHYQQAEKYFHPCGQGFSHHQQTDNLAHPYRLGFSHHQTSGRFNTGSYPESFLRSHDVGNSIRAIKFAPSVNGSADMDHRTNGYGHDHLGIQSNNSMLQLFSSKTEPTVDEVVGRICILAKEQKNFHFLMKILTEGTQEDADKVFYGIIDHIGELMVDPVANYLVQNILGNNDRRMRIIYEITKAPAELIKICCNAHGTRVMQKVIETIATPEPASMLVTEAASMVVTALSHGTIRLMTDPNAYHVMSLCLDTLLPEHKAFIIEAAASRYLQLARDRHGCCVLQKCIEHSNDEQRNDLLSKITSSALRLSEDQYGYVRSFSILILFLSNLNDILLLLCLLHNARYNFGSGRNYVIQFILGLKIQWATARVVDELAGHVGNLSMQKCGSHVVEHCLSQSPQLMCDRIINELMNDPKLPQIIIDQYGNFVIQTALKQCQVKIQLHPQPKEFHVQFLPNGCLMLQGEQYVAFVEAIRPYIATLQSNMYGKRVLSRTYLKKKHYRFGFC</sequence>
<evidence type="ECO:0000256" key="1">
    <source>
        <dbReference type="ARBA" id="ARBA00022737"/>
    </source>
</evidence>
<dbReference type="SUPFAM" id="SSF48371">
    <property type="entry name" value="ARM repeat"/>
    <property type="match status" value="1"/>
</dbReference>
<feature type="repeat" description="Pumilio" evidence="3">
    <location>
        <begin position="506"/>
        <end position="545"/>
    </location>
</feature>
<feature type="repeat" description="Pumilio" evidence="3">
    <location>
        <begin position="698"/>
        <end position="733"/>
    </location>
</feature>
<dbReference type="PROSITE" id="PS50302">
    <property type="entry name" value="PUM"/>
    <property type="match status" value="3"/>
</dbReference>
<feature type="repeat" description="Pumilio" evidence="3">
    <location>
        <begin position="589"/>
        <end position="625"/>
    </location>
</feature>
<protein>
    <recommendedName>
        <fullName evidence="4">PUM-HD domain-containing protein</fullName>
    </recommendedName>
</protein>
<dbReference type="InterPro" id="IPR001313">
    <property type="entry name" value="Pumilio_RNA-bd_rpt"/>
</dbReference>
<comment type="caution">
    <text evidence="5">The sequence shown here is derived from an EMBL/GenBank/DDBJ whole genome shotgun (WGS) entry which is preliminary data.</text>
</comment>
<organism evidence="5 6">
    <name type="scientific">Panicum virgatum</name>
    <name type="common">Blackwell switchgrass</name>
    <dbReference type="NCBI Taxonomy" id="38727"/>
    <lineage>
        <taxon>Eukaryota</taxon>
        <taxon>Viridiplantae</taxon>
        <taxon>Streptophyta</taxon>
        <taxon>Embryophyta</taxon>
        <taxon>Tracheophyta</taxon>
        <taxon>Spermatophyta</taxon>
        <taxon>Magnoliopsida</taxon>
        <taxon>Liliopsida</taxon>
        <taxon>Poales</taxon>
        <taxon>Poaceae</taxon>
        <taxon>PACMAD clade</taxon>
        <taxon>Panicoideae</taxon>
        <taxon>Panicodae</taxon>
        <taxon>Paniceae</taxon>
        <taxon>Panicinae</taxon>
        <taxon>Panicum</taxon>
        <taxon>Panicum sect. Hiantes</taxon>
    </lineage>
</organism>
<dbReference type="AlphaFoldDB" id="A0A8T0PJ90"/>
<evidence type="ECO:0000259" key="4">
    <source>
        <dbReference type="PROSITE" id="PS50303"/>
    </source>
</evidence>
<dbReference type="GO" id="GO:0006417">
    <property type="term" value="P:regulation of translation"/>
    <property type="evidence" value="ECO:0007669"/>
    <property type="project" value="UniProtKB-KW"/>
</dbReference>
<accession>A0A8T0PJ90</accession>
<evidence type="ECO:0000256" key="2">
    <source>
        <dbReference type="ARBA" id="ARBA00022845"/>
    </source>
</evidence>
<dbReference type="PANTHER" id="PTHR12537:SF147">
    <property type="entry name" value="PUMILIO HOMOLOG 12"/>
    <property type="match status" value="1"/>
</dbReference>
<feature type="domain" description="PUM-HD" evidence="4">
    <location>
        <begin position="411"/>
        <end position="822"/>
    </location>
</feature>
<proteinExistence type="predicted"/>
<dbReference type="Pfam" id="PF00806">
    <property type="entry name" value="PUF"/>
    <property type="match status" value="5"/>
</dbReference>
<dbReference type="InterPro" id="IPR016024">
    <property type="entry name" value="ARM-type_fold"/>
</dbReference>